<organism evidence="3 4">
    <name type="scientific">Dimargaris verticillata</name>
    <dbReference type="NCBI Taxonomy" id="2761393"/>
    <lineage>
        <taxon>Eukaryota</taxon>
        <taxon>Fungi</taxon>
        <taxon>Fungi incertae sedis</taxon>
        <taxon>Zoopagomycota</taxon>
        <taxon>Kickxellomycotina</taxon>
        <taxon>Dimargaritomycetes</taxon>
        <taxon>Dimargaritales</taxon>
        <taxon>Dimargaritaceae</taxon>
        <taxon>Dimargaris</taxon>
    </lineage>
</organism>
<feature type="compositionally biased region" description="Basic and acidic residues" evidence="2">
    <location>
        <begin position="156"/>
        <end position="166"/>
    </location>
</feature>
<dbReference type="Proteomes" id="UP001151582">
    <property type="component" value="Unassembled WGS sequence"/>
</dbReference>
<evidence type="ECO:0000313" key="3">
    <source>
        <dbReference type="EMBL" id="KAJ1977361.1"/>
    </source>
</evidence>
<evidence type="ECO:0000256" key="1">
    <source>
        <dbReference type="ARBA" id="ARBA00010954"/>
    </source>
</evidence>
<feature type="region of interest" description="Disordered" evidence="2">
    <location>
        <begin position="177"/>
        <end position="222"/>
    </location>
</feature>
<evidence type="ECO:0000256" key="2">
    <source>
        <dbReference type="SAM" id="MobiDB-lite"/>
    </source>
</evidence>
<feature type="region of interest" description="Disordered" evidence="2">
    <location>
        <begin position="311"/>
        <end position="337"/>
    </location>
</feature>
<feature type="compositionally biased region" description="Polar residues" evidence="2">
    <location>
        <begin position="206"/>
        <end position="215"/>
    </location>
</feature>
<dbReference type="Pfam" id="PF05794">
    <property type="entry name" value="Tcp11"/>
    <property type="match status" value="1"/>
</dbReference>
<gene>
    <name evidence="3" type="ORF">H4R34_003608</name>
</gene>
<dbReference type="PANTHER" id="PTHR12832:SF11">
    <property type="entry name" value="LD23868P"/>
    <property type="match status" value="1"/>
</dbReference>
<feature type="region of interest" description="Disordered" evidence="2">
    <location>
        <begin position="502"/>
        <end position="526"/>
    </location>
</feature>
<feature type="compositionally biased region" description="Low complexity" evidence="2">
    <location>
        <begin position="177"/>
        <end position="190"/>
    </location>
</feature>
<sequence length="1076" mass="120093">MSVANSRPSTPPPSASAPAHVFGDESPKQVSKKPCHLASRLAQRRNSAAHAECTLSCRKLTQAQRNHSAFLEARRAKAAQALDRVQQARVKRDHLATTLVAQHQSVLEETLKSANEKRQQLLRDQATQCARTVQRAKAVAQLQSIRHQQKIASRRHQMEERLRKTEQRRNRILRLIRLAQASDSDPATASDSDHDHDESDVAAEQVTVSDQTSPATHLADPLPVEHRRVSRQQQQQTVEQGIMALQRRFRYRRLVLAFHDYHRQQFTLHDISRMGPDAALQRVTDPQLIAASDHLLHTVWAAVNTESSDATLVVDNGPTSPKPGSKLRAPHPHWPSPQSHPGTLVIPPAQGYKNQARFFLMGLLLTTHPKHILPSRTDRDNLLAALAQAMGQALAALARHRWSVEWLTYAQTFARRWDTYYHGFVAWKKKDSAQILETLIAHYLELDRLWHTVKPHAEANESWRAPIAEQRETIKEQIIKFGGDAALQRLLQAQTVARQTYNGPISSPAAPATPHPEPITSAQQPEAALLSTESVIPTEERVSHPSASGISGVKERVAEYIQNEKLAHEIVVNPYFQLPPLSDPLHQAQAVARRAYLDHLRDLLNAVKAPSDATDPAAAKNALIAQLLDLFQELRDLLLSVVPAHGMYHERVKAQFDLALLRQQWERPEFPNNIDFQAHLDRVIAIMRDTCAPARDEDVQALAQLLETGEVWTCVLRTLGVLQTMRADNMNYQIRMIRPYLAQHAVEYEQRKFAQALSDGQLTLVNTHLWLAAVAPAGGSSGSVDLPTNPFAEFPRALQWYFDAVLAMLFATKSLEPSRCPETWLLDMERVFAIQNELQAVTIVAALLILAKNMAPPVLRQRLVHRSADRQGPAYALKNKLSVLLQHDDTRLDDLVAEVHQVVAPPPATMSQETGMANANNDALSTAAATISPTPLTSPTATTYLGAQRQAAPSQDLVRAMVKKTLSYRDPVYSVLSRRMQSLLKTWLFYPGCYAKPTAPLSASARGLNVPAVTEGQPLSDQTAATTSLLRSHGLDLVEPELHALFTKVQMLVTHNRRVYGKHYDELIHQIGSRMN</sequence>
<accession>A0A9W8B5W6</accession>
<protein>
    <recommendedName>
        <fullName evidence="5">T-complex protein 11-domain-containing protein</fullName>
    </recommendedName>
</protein>
<comment type="similarity">
    <text evidence="1">Belongs to the TCP11 family.</text>
</comment>
<dbReference type="OrthoDB" id="276323at2759"/>
<feature type="region of interest" description="Disordered" evidence="2">
    <location>
        <begin position="1"/>
        <end position="31"/>
    </location>
</feature>
<dbReference type="AlphaFoldDB" id="A0A9W8B5W6"/>
<keyword evidence="4" id="KW-1185">Reference proteome</keyword>
<evidence type="ECO:0008006" key="5">
    <source>
        <dbReference type="Google" id="ProtNLM"/>
    </source>
</evidence>
<dbReference type="EMBL" id="JANBQB010000354">
    <property type="protein sequence ID" value="KAJ1977361.1"/>
    <property type="molecule type" value="Genomic_DNA"/>
</dbReference>
<dbReference type="PANTHER" id="PTHR12832">
    <property type="entry name" value="TESTIS-SPECIFIC PROTEIN PBS13 T-COMPLEX 11"/>
    <property type="match status" value="1"/>
</dbReference>
<proteinExistence type="inferred from homology"/>
<dbReference type="InterPro" id="IPR008862">
    <property type="entry name" value="Tcp11"/>
</dbReference>
<dbReference type="GO" id="GO:0010737">
    <property type="term" value="P:protein kinase A signaling"/>
    <property type="evidence" value="ECO:0007669"/>
    <property type="project" value="TreeGrafter"/>
</dbReference>
<feature type="region of interest" description="Disordered" evidence="2">
    <location>
        <begin position="147"/>
        <end position="166"/>
    </location>
</feature>
<evidence type="ECO:0000313" key="4">
    <source>
        <dbReference type="Proteomes" id="UP001151582"/>
    </source>
</evidence>
<name>A0A9W8B5W6_9FUNG</name>
<comment type="caution">
    <text evidence="3">The sequence shown here is derived from an EMBL/GenBank/DDBJ whole genome shotgun (WGS) entry which is preliminary data.</text>
</comment>
<reference evidence="3" key="1">
    <citation type="submission" date="2022-07" db="EMBL/GenBank/DDBJ databases">
        <title>Phylogenomic reconstructions and comparative analyses of Kickxellomycotina fungi.</title>
        <authorList>
            <person name="Reynolds N.K."/>
            <person name="Stajich J.E."/>
            <person name="Barry K."/>
            <person name="Grigoriev I.V."/>
            <person name="Crous P."/>
            <person name="Smith M.E."/>
        </authorList>
    </citation>
    <scope>NUCLEOTIDE SEQUENCE</scope>
    <source>
        <strain evidence="3">RSA 567</strain>
    </source>
</reference>